<dbReference type="SUPFAM" id="SSF53098">
    <property type="entry name" value="Ribonuclease H-like"/>
    <property type="match status" value="1"/>
</dbReference>
<evidence type="ECO:0000259" key="1">
    <source>
        <dbReference type="PROSITE" id="PS51019"/>
    </source>
</evidence>
<evidence type="ECO:0000313" key="3">
    <source>
        <dbReference type="Proteomes" id="UP000436088"/>
    </source>
</evidence>
<dbReference type="PROSITE" id="PS51019">
    <property type="entry name" value="REELIN"/>
    <property type="match status" value="1"/>
</dbReference>
<feature type="domain" description="Reelin" evidence="1">
    <location>
        <begin position="1"/>
        <end position="63"/>
    </location>
</feature>
<dbReference type="GO" id="GO:0004523">
    <property type="term" value="F:RNA-DNA hybrid ribonuclease activity"/>
    <property type="evidence" value="ECO:0007669"/>
    <property type="project" value="InterPro"/>
</dbReference>
<dbReference type="Gene3D" id="3.30.420.10">
    <property type="entry name" value="Ribonuclease H-like superfamily/Ribonuclease H"/>
    <property type="match status" value="1"/>
</dbReference>
<dbReference type="PANTHER" id="PTHR47074">
    <property type="entry name" value="BNAC02G40300D PROTEIN"/>
    <property type="match status" value="1"/>
</dbReference>
<dbReference type="EMBL" id="VEPZ02001069">
    <property type="protein sequence ID" value="KAE8696247.1"/>
    <property type="molecule type" value="Genomic_DNA"/>
</dbReference>
<organism evidence="2 3">
    <name type="scientific">Hibiscus syriacus</name>
    <name type="common">Rose of Sharon</name>
    <dbReference type="NCBI Taxonomy" id="106335"/>
    <lineage>
        <taxon>Eukaryota</taxon>
        <taxon>Viridiplantae</taxon>
        <taxon>Streptophyta</taxon>
        <taxon>Embryophyta</taxon>
        <taxon>Tracheophyta</taxon>
        <taxon>Spermatophyta</taxon>
        <taxon>Magnoliopsida</taxon>
        <taxon>eudicotyledons</taxon>
        <taxon>Gunneridae</taxon>
        <taxon>Pentapetalae</taxon>
        <taxon>rosids</taxon>
        <taxon>malvids</taxon>
        <taxon>Malvales</taxon>
        <taxon>Malvaceae</taxon>
        <taxon>Malvoideae</taxon>
        <taxon>Hibiscus</taxon>
    </lineage>
</organism>
<dbReference type="InterPro" id="IPR012337">
    <property type="entry name" value="RNaseH-like_sf"/>
</dbReference>
<keyword evidence="3" id="KW-1185">Reference proteome</keyword>
<dbReference type="PANTHER" id="PTHR47074:SF61">
    <property type="entry name" value="RNASE H TYPE-1 DOMAIN-CONTAINING PROTEIN"/>
    <property type="match status" value="1"/>
</dbReference>
<dbReference type="InterPro" id="IPR002156">
    <property type="entry name" value="RNaseH_domain"/>
</dbReference>
<protein>
    <recommendedName>
        <fullName evidence="1">Reelin domain-containing protein</fullName>
    </recommendedName>
</protein>
<comment type="caution">
    <text evidence="2">The sequence shown here is derived from an EMBL/GenBank/DDBJ whole genome shotgun (WGS) entry which is preliminary data.</text>
</comment>
<dbReference type="AlphaFoldDB" id="A0A6A2ZXV4"/>
<dbReference type="InterPro" id="IPR036397">
    <property type="entry name" value="RNaseH_sf"/>
</dbReference>
<dbReference type="InterPro" id="IPR002861">
    <property type="entry name" value="Reeler_dom"/>
</dbReference>
<evidence type="ECO:0000313" key="2">
    <source>
        <dbReference type="EMBL" id="KAE8696247.1"/>
    </source>
</evidence>
<gene>
    <name evidence="2" type="ORF">F3Y22_tig00110676pilonHSYRG00285</name>
</gene>
<dbReference type="InterPro" id="IPR052929">
    <property type="entry name" value="RNase_H-like_EbsB-rel"/>
</dbReference>
<sequence>MRQSSTVRWLPPPPDCVEVNFDARFNQREKIGWSGVFIRNNEGYELGACRRKMVRIPSPFAAEAQAAEHALELAKYLGFNHIILEGDSRTVMEKLIVAHEDH</sequence>
<name>A0A6A2ZXV4_HIBSY</name>
<dbReference type="Proteomes" id="UP000436088">
    <property type="component" value="Unassembled WGS sequence"/>
</dbReference>
<dbReference type="Pfam" id="PF13456">
    <property type="entry name" value="RVT_3"/>
    <property type="match status" value="1"/>
</dbReference>
<proteinExistence type="predicted"/>
<dbReference type="GO" id="GO:0003676">
    <property type="term" value="F:nucleic acid binding"/>
    <property type="evidence" value="ECO:0007669"/>
    <property type="project" value="InterPro"/>
</dbReference>
<accession>A0A6A2ZXV4</accession>
<reference evidence="2" key="1">
    <citation type="submission" date="2019-09" db="EMBL/GenBank/DDBJ databases">
        <title>Draft genome information of white flower Hibiscus syriacus.</title>
        <authorList>
            <person name="Kim Y.-M."/>
        </authorList>
    </citation>
    <scope>NUCLEOTIDE SEQUENCE [LARGE SCALE GENOMIC DNA]</scope>
    <source>
        <strain evidence="2">YM2019G1</strain>
    </source>
</reference>